<evidence type="ECO:0008006" key="3">
    <source>
        <dbReference type="Google" id="ProtNLM"/>
    </source>
</evidence>
<name>A0A1C5AXV1_9ACTN</name>
<organism evidence="1 2">
    <name type="scientific">Micromonospora carbonacea</name>
    <dbReference type="NCBI Taxonomy" id="47853"/>
    <lineage>
        <taxon>Bacteria</taxon>
        <taxon>Bacillati</taxon>
        <taxon>Actinomycetota</taxon>
        <taxon>Actinomycetes</taxon>
        <taxon>Micromonosporales</taxon>
        <taxon>Micromonosporaceae</taxon>
        <taxon>Micromonospora</taxon>
    </lineage>
</organism>
<evidence type="ECO:0000313" key="2">
    <source>
        <dbReference type="Proteomes" id="UP000183585"/>
    </source>
</evidence>
<gene>
    <name evidence="1" type="ORF">GA0070563_12621</name>
</gene>
<sequence length="132" mass="14117">MRIRSVAATGVVALLAVALGGCGKAPYDERMKYLDGISQHGIDYRVQLFDQKTEPSKEACEIGYDLLKPNPPADDELGTATDTWRDQVKEAYIKSCMTGELKPKPDVDGVDAVTPVPITARPVPSVSASPAA</sequence>
<protein>
    <recommendedName>
        <fullName evidence="3">Lipoprotein</fullName>
    </recommendedName>
</protein>
<dbReference type="RefSeq" id="WP_141724101.1">
    <property type="nucleotide sequence ID" value="NZ_FMCT01000026.1"/>
</dbReference>
<dbReference type="EMBL" id="FMCT01000026">
    <property type="protein sequence ID" value="SCF50048.1"/>
    <property type="molecule type" value="Genomic_DNA"/>
</dbReference>
<dbReference type="PROSITE" id="PS51257">
    <property type="entry name" value="PROKAR_LIPOPROTEIN"/>
    <property type="match status" value="1"/>
</dbReference>
<reference evidence="2" key="1">
    <citation type="submission" date="2016-06" db="EMBL/GenBank/DDBJ databases">
        <authorList>
            <person name="Varghese N."/>
            <person name="Submissions Spin"/>
        </authorList>
    </citation>
    <scope>NUCLEOTIDE SEQUENCE [LARGE SCALE GENOMIC DNA]</scope>
    <source>
        <strain evidence="2">DSM 43168</strain>
    </source>
</reference>
<dbReference type="AlphaFoldDB" id="A0A1C5AXV1"/>
<keyword evidence="2" id="KW-1185">Reference proteome</keyword>
<dbReference type="Proteomes" id="UP000183585">
    <property type="component" value="Unassembled WGS sequence"/>
</dbReference>
<evidence type="ECO:0000313" key="1">
    <source>
        <dbReference type="EMBL" id="SCF50048.1"/>
    </source>
</evidence>
<accession>A0A1C5AXV1</accession>
<proteinExistence type="predicted"/>